<comment type="pathway">
    <text evidence="3">Carbohydrate degradation; glycolysis; D-glyceraldehyde 3-phosphate from glycerone phosphate: step 1/1.</text>
</comment>
<evidence type="ECO:0000313" key="5">
    <source>
        <dbReference type="EMBL" id="MEJ5943745.1"/>
    </source>
</evidence>
<dbReference type="Proteomes" id="UP001387100">
    <property type="component" value="Unassembled WGS sequence"/>
</dbReference>
<keyword evidence="3" id="KW-0312">Gluconeogenesis</keyword>
<sequence length="284" mass="28820">MTPADAAGAARARPVPLPPRGTPWVGTSWKMTKTRAQGLAWARGLTDGLAARGRGPGDVAGPAAPQVFCVPPATALAEVSALLAGRAPHVLVGAQDAHWEDAGAWTGELSVPQVADAGARLVEVGHSERREHFGDTDARVALKVRAVLRHGLVPLLCVGEPAAVRSGGGHVEHVLDQVRRCVGTLPDEEAARVVVAYEPVWAIGSSGRPARPAEVAEVVEPLVADAGGRVAAVLFGGSVDAAGAPDLLSVPGVDGLFVGRAAWDVTGFLGLLDLVGAAGDAPPG</sequence>
<keyword evidence="6" id="KW-1185">Reference proteome</keyword>
<dbReference type="InterPro" id="IPR013785">
    <property type="entry name" value="Aldolase_TIM"/>
</dbReference>
<feature type="compositionally biased region" description="Low complexity" evidence="4">
    <location>
        <begin position="1"/>
        <end position="14"/>
    </location>
</feature>
<feature type="region of interest" description="Disordered" evidence="4">
    <location>
        <begin position="1"/>
        <end position="27"/>
    </location>
</feature>
<reference evidence="5 6" key="1">
    <citation type="journal article" date="2017" name="Int. J. Syst. Evol. Microbiol.">
        <title>Pseudokineococcus basanitobsidens sp. nov., isolated from volcanic rock.</title>
        <authorList>
            <person name="Lee D.W."/>
            <person name="Park M.Y."/>
            <person name="Kim J.J."/>
            <person name="Kim B.S."/>
        </authorList>
    </citation>
    <scope>NUCLEOTIDE SEQUENCE [LARGE SCALE GENOMIC DNA]</scope>
    <source>
        <strain evidence="5 6">DSM 103726</strain>
    </source>
</reference>
<dbReference type="InterPro" id="IPR000652">
    <property type="entry name" value="Triosephosphate_isomerase"/>
</dbReference>
<comment type="subcellular location">
    <subcellularLocation>
        <location evidence="3">Cytoplasm</location>
    </subcellularLocation>
</comment>
<dbReference type="SUPFAM" id="SSF51351">
    <property type="entry name" value="Triosephosphate isomerase (TIM)"/>
    <property type="match status" value="1"/>
</dbReference>
<protein>
    <recommendedName>
        <fullName evidence="3">Triosephosphate isomerase</fullName>
        <ecNumber evidence="3">5.3.1.1</ecNumber>
    </recommendedName>
</protein>
<comment type="similarity">
    <text evidence="1 3">Belongs to the triosephosphate isomerase family.</text>
</comment>
<dbReference type="Pfam" id="PF00121">
    <property type="entry name" value="TIM"/>
    <property type="match status" value="1"/>
</dbReference>
<dbReference type="PANTHER" id="PTHR21139">
    <property type="entry name" value="TRIOSEPHOSPHATE ISOMERASE"/>
    <property type="match status" value="1"/>
</dbReference>
<keyword evidence="2 3" id="KW-0413">Isomerase</keyword>
<dbReference type="NCBIfam" id="NF000722">
    <property type="entry name" value="PRK00042.2-1"/>
    <property type="match status" value="1"/>
</dbReference>
<keyword evidence="3" id="KW-0963">Cytoplasm</keyword>
<name>A0ABU8RFC3_9ACTN</name>
<evidence type="ECO:0000256" key="3">
    <source>
        <dbReference type="RuleBase" id="RU363013"/>
    </source>
</evidence>
<proteinExistence type="inferred from homology"/>
<dbReference type="EC" id="5.3.1.1" evidence="3"/>
<dbReference type="CDD" id="cd00311">
    <property type="entry name" value="TIM"/>
    <property type="match status" value="1"/>
</dbReference>
<comment type="pathway">
    <text evidence="3">Carbohydrate biosynthesis; gluconeogenesis.</text>
</comment>
<keyword evidence="3" id="KW-0324">Glycolysis</keyword>
<dbReference type="Gene3D" id="3.20.20.70">
    <property type="entry name" value="Aldolase class I"/>
    <property type="match status" value="1"/>
</dbReference>
<dbReference type="InterPro" id="IPR035990">
    <property type="entry name" value="TIM_sf"/>
</dbReference>
<accession>A0ABU8RFC3</accession>
<dbReference type="EMBL" id="JBBIAA010000001">
    <property type="protein sequence ID" value="MEJ5943745.1"/>
    <property type="molecule type" value="Genomic_DNA"/>
</dbReference>
<comment type="caution">
    <text evidence="5">The sequence shown here is derived from an EMBL/GenBank/DDBJ whole genome shotgun (WGS) entry which is preliminary data.</text>
</comment>
<dbReference type="RefSeq" id="WP_339573137.1">
    <property type="nucleotide sequence ID" value="NZ_JBBIAA010000001.1"/>
</dbReference>
<dbReference type="GO" id="GO:0004807">
    <property type="term" value="F:triose-phosphate isomerase activity"/>
    <property type="evidence" value="ECO:0007669"/>
    <property type="project" value="UniProtKB-EC"/>
</dbReference>
<evidence type="ECO:0000256" key="2">
    <source>
        <dbReference type="ARBA" id="ARBA00023235"/>
    </source>
</evidence>
<organism evidence="5 6">
    <name type="scientific">Pseudokineococcus basanitobsidens</name>
    <dbReference type="NCBI Taxonomy" id="1926649"/>
    <lineage>
        <taxon>Bacteria</taxon>
        <taxon>Bacillati</taxon>
        <taxon>Actinomycetota</taxon>
        <taxon>Actinomycetes</taxon>
        <taxon>Kineosporiales</taxon>
        <taxon>Kineosporiaceae</taxon>
        <taxon>Pseudokineococcus</taxon>
    </lineage>
</organism>
<dbReference type="PANTHER" id="PTHR21139:SF42">
    <property type="entry name" value="TRIOSEPHOSPHATE ISOMERASE"/>
    <property type="match status" value="1"/>
</dbReference>
<gene>
    <name evidence="5" type="ORF">WDZ17_00365</name>
</gene>
<evidence type="ECO:0000256" key="1">
    <source>
        <dbReference type="ARBA" id="ARBA00007422"/>
    </source>
</evidence>
<comment type="catalytic activity">
    <reaction evidence="3">
        <text>D-glyceraldehyde 3-phosphate = dihydroxyacetone phosphate</text>
        <dbReference type="Rhea" id="RHEA:18585"/>
        <dbReference type="ChEBI" id="CHEBI:57642"/>
        <dbReference type="ChEBI" id="CHEBI:59776"/>
        <dbReference type="EC" id="5.3.1.1"/>
    </reaction>
</comment>
<comment type="subunit">
    <text evidence="3">Homodimer.</text>
</comment>
<evidence type="ECO:0000313" key="6">
    <source>
        <dbReference type="Proteomes" id="UP001387100"/>
    </source>
</evidence>
<evidence type="ECO:0000256" key="4">
    <source>
        <dbReference type="SAM" id="MobiDB-lite"/>
    </source>
</evidence>
<dbReference type="PROSITE" id="PS51440">
    <property type="entry name" value="TIM_2"/>
    <property type="match status" value="1"/>
</dbReference>